<dbReference type="AlphaFoldDB" id="A0A4R4VEH3"/>
<feature type="domain" description="Transposase IS701-like DDE" evidence="1">
    <location>
        <begin position="45"/>
        <end position="257"/>
    </location>
</feature>
<evidence type="ECO:0000313" key="2">
    <source>
        <dbReference type="EMBL" id="TDD00434.1"/>
    </source>
</evidence>
<accession>A0A4R4VEH3</accession>
<comment type="caution">
    <text evidence="2">The sequence shown here is derived from an EMBL/GenBank/DDBJ whole genome shotgun (WGS) entry which is preliminary data.</text>
</comment>
<dbReference type="InterPro" id="IPR038721">
    <property type="entry name" value="IS701-like_DDE_dom"/>
</dbReference>
<proteinExistence type="predicted"/>
<reference evidence="2 3" key="1">
    <citation type="submission" date="2019-03" db="EMBL/GenBank/DDBJ databases">
        <title>Draft genome sequences of novel Actinobacteria.</title>
        <authorList>
            <person name="Sahin N."/>
            <person name="Ay H."/>
            <person name="Saygin H."/>
        </authorList>
    </citation>
    <scope>NUCLEOTIDE SEQUENCE [LARGE SCALE GENOMIC DNA]</scope>
    <source>
        <strain evidence="2 3">KC712</strain>
    </source>
</reference>
<dbReference type="PANTHER" id="PTHR33627:SF1">
    <property type="entry name" value="TRANSPOSASE"/>
    <property type="match status" value="1"/>
</dbReference>
<dbReference type="Proteomes" id="UP000294543">
    <property type="component" value="Unassembled WGS sequence"/>
</dbReference>
<name>A0A4R4VEH3_9ACTN</name>
<keyword evidence="3" id="KW-1185">Reference proteome</keyword>
<dbReference type="OrthoDB" id="4954307at2"/>
<evidence type="ECO:0000259" key="1">
    <source>
        <dbReference type="Pfam" id="PF13546"/>
    </source>
</evidence>
<organism evidence="2 3">
    <name type="scientific">Nonomuraea diastatica</name>
    <dbReference type="NCBI Taxonomy" id="1848329"/>
    <lineage>
        <taxon>Bacteria</taxon>
        <taxon>Bacillati</taxon>
        <taxon>Actinomycetota</taxon>
        <taxon>Actinomycetes</taxon>
        <taxon>Streptosporangiales</taxon>
        <taxon>Streptosporangiaceae</taxon>
        <taxon>Nonomuraea</taxon>
    </lineage>
</organism>
<dbReference type="PANTHER" id="PTHR33627">
    <property type="entry name" value="TRANSPOSASE"/>
    <property type="match status" value="1"/>
</dbReference>
<evidence type="ECO:0000313" key="3">
    <source>
        <dbReference type="Proteomes" id="UP000294543"/>
    </source>
</evidence>
<dbReference type="Pfam" id="PF13546">
    <property type="entry name" value="DDE_5"/>
    <property type="match status" value="1"/>
</dbReference>
<dbReference type="InterPro" id="IPR012337">
    <property type="entry name" value="RNaseH-like_sf"/>
</dbReference>
<sequence length="338" mass="36709">MRAAAHDHVCVKRTRSGAAAVLIVEARRVQRHLDQLMIAIASLFPRIEPRLQARKYLLALLSDLPKRNGWTIAEWVGDRQPDATQRLLNHARWDTLGVMSAIRRFVVAGLDRAARPGGLAIGALDESGQEKKGSATAGVKRQHMGCAGGIDNGINTVHLAYVRAGSGHALIASRQWIPAEQVADPVAAVTMGLPLDVAFRTKGELAIDLLTDAYADGMSVDFIAGDEVYGACTSLRHFLQEHAQAYVLRVRSSFTLTLGAGTAMTCADVAAKHLKQKRKWTIRSAGAGSKGERTYAWAWIATASPVHHLLIRKHRKTGELAFHYCLSPPASPSPCHAW</sequence>
<dbReference type="EMBL" id="SMKP01000405">
    <property type="protein sequence ID" value="TDD00434.1"/>
    <property type="molecule type" value="Genomic_DNA"/>
</dbReference>
<gene>
    <name evidence="2" type="ORF">E1294_51890</name>
</gene>
<dbReference type="InterPro" id="IPR039365">
    <property type="entry name" value="IS701-like"/>
</dbReference>
<protein>
    <submittedName>
        <fullName evidence="2">Transposase</fullName>
    </submittedName>
</protein>
<dbReference type="SUPFAM" id="SSF53098">
    <property type="entry name" value="Ribonuclease H-like"/>
    <property type="match status" value="1"/>
</dbReference>